<dbReference type="EMBL" id="CP065937">
    <property type="protein sequence ID" value="QQA60584.1"/>
    <property type="molecule type" value="Genomic_DNA"/>
</dbReference>
<reference evidence="1" key="1">
    <citation type="submission" date="2020-12" db="EMBL/GenBank/DDBJ databases">
        <title>GES Beta-lactamases isolated from hospital effluents in Brazil.</title>
        <authorList>
            <person name="Conte D."/>
            <person name="Mesa D."/>
            <person name="Palmeiro J.K."/>
            <person name="Dalla-Costa L.M."/>
        </authorList>
    </citation>
    <scope>NUCLEOTIDE SEQUENCE [LARGE SCALE GENOMIC DNA]</scope>
    <source>
        <strain evidence="1">Aero21</strain>
    </source>
</reference>
<proteinExistence type="predicted"/>
<dbReference type="InterPro" id="IPR012441">
    <property type="entry name" value="DUF1643"/>
</dbReference>
<sequence length="166" mass="18424">MTLSSALQYPQLASHAVLSECRCYRYALSRVWDSSKPYALFIGLNPSTADETEDDPTIRRCIGFSKSWGYGGLVMANLFAYRATDPDDMKVAVEPIGIANNDWLTELANKAGGVVAAWGNHGAFKQRSSHVRGFLTELHYLKLNQSGEPAHPLYLKSTLTPIKWTK</sequence>
<name>A0A7H9F0B5_AERCA</name>
<accession>A0A7H9F0B5</accession>
<gene>
    <name evidence="1" type="ORF">JC965_21405</name>
</gene>
<dbReference type="Pfam" id="PF07799">
    <property type="entry name" value="DUF1643"/>
    <property type="match status" value="1"/>
</dbReference>
<dbReference type="RefSeq" id="WP_082189285.1">
    <property type="nucleotide sequence ID" value="NZ_CAWMSG010000031.1"/>
</dbReference>
<organism evidence="1">
    <name type="scientific">Aeromonas caviae</name>
    <name type="common">Aeromonas punctata</name>
    <dbReference type="NCBI Taxonomy" id="648"/>
    <lineage>
        <taxon>Bacteria</taxon>
        <taxon>Pseudomonadati</taxon>
        <taxon>Pseudomonadota</taxon>
        <taxon>Gammaproteobacteria</taxon>
        <taxon>Aeromonadales</taxon>
        <taxon>Aeromonadaceae</taxon>
        <taxon>Aeromonas</taxon>
    </lineage>
</organism>
<evidence type="ECO:0000313" key="1">
    <source>
        <dbReference type="EMBL" id="QQA60584.1"/>
    </source>
</evidence>
<dbReference type="AlphaFoldDB" id="A0A7H9F0B5"/>
<protein>
    <submittedName>
        <fullName evidence="1">DUF1643 domain-containing protein</fullName>
    </submittedName>
</protein>